<comment type="caution">
    <text evidence="6">The sequence shown here is derived from an EMBL/GenBank/DDBJ whole genome shotgun (WGS) entry which is preliminary data.</text>
</comment>
<sequence length="515" mass="54717">MRRLLGAAVAVGALVLGAAPAVAGDNAAVRTDTGLVRGTTNADVRSFEGIPYAAPPVGDLRWHSPVPPAPWSGVRDATRPGARCPQASTGGRPASVTEDCLYLDVTTPRAARKAPVLVWLHGGGLMNGAGSDYLPTRLVEQGGLVVVTVNYRLGNLGFLGFPGLANGGAFGVEDQQAALRWVRRNIARFGGDPDNVTLAGESAGAHSVCAQLASPGAAGLFQRAIAQSTPCAPGLSAGADLRPVLDVPLFVPHEWHQGHGQNVATHLGCTTLECLRGKPVPDLLAAPVFPLPAFGNTVLPEDPAVAVPAGRFNHVPLLTGITRDEGTFFAPLLLPDLDPDDYLTALTEHFGPHAEAIAQRYPLEQHAGSAVRAVAAIMTDLDWAWLQRAADRRFATEIPVYAYEFLDRTAPAIPEFPPGVEPLAAHGSELRYLFDLRSDDVALTTAQRLLGDRMIDYWARFATTGNPNRPGLPAWPRVDPADTTPYVQGLDLGRIGPFDRATEHDLAFWDALAHR</sequence>
<dbReference type="GO" id="GO:0016787">
    <property type="term" value="F:hydrolase activity"/>
    <property type="evidence" value="ECO:0007669"/>
    <property type="project" value="UniProtKB-KW"/>
</dbReference>
<feature type="domain" description="Carboxylesterase type B" evidence="5">
    <location>
        <begin position="26"/>
        <end position="483"/>
    </location>
</feature>
<dbReference type="Pfam" id="PF00135">
    <property type="entry name" value="COesterase"/>
    <property type="match status" value="1"/>
</dbReference>
<evidence type="ECO:0000259" key="5">
    <source>
        <dbReference type="Pfam" id="PF00135"/>
    </source>
</evidence>
<dbReference type="SUPFAM" id="SSF53474">
    <property type="entry name" value="alpha/beta-Hydrolases"/>
    <property type="match status" value="1"/>
</dbReference>
<dbReference type="Gene3D" id="3.40.50.1820">
    <property type="entry name" value="alpha/beta hydrolase"/>
    <property type="match status" value="1"/>
</dbReference>
<evidence type="ECO:0000313" key="7">
    <source>
        <dbReference type="Proteomes" id="UP000316628"/>
    </source>
</evidence>
<keyword evidence="3" id="KW-0732">Signal</keyword>
<dbReference type="Proteomes" id="UP000316628">
    <property type="component" value="Unassembled WGS sequence"/>
</dbReference>
<feature type="signal peptide" evidence="3">
    <location>
        <begin position="1"/>
        <end position="23"/>
    </location>
</feature>
<dbReference type="RefSeq" id="WP_141975382.1">
    <property type="nucleotide sequence ID" value="NZ_VFPP01000001.1"/>
</dbReference>
<organism evidence="6 7">
    <name type="scientific">Saccharothrix saharensis</name>
    <dbReference type="NCBI Taxonomy" id="571190"/>
    <lineage>
        <taxon>Bacteria</taxon>
        <taxon>Bacillati</taxon>
        <taxon>Actinomycetota</taxon>
        <taxon>Actinomycetes</taxon>
        <taxon>Pseudonocardiales</taxon>
        <taxon>Pseudonocardiaceae</taxon>
        <taxon>Saccharothrix</taxon>
    </lineage>
</organism>
<dbReference type="EMBL" id="VFPP01000001">
    <property type="protein sequence ID" value="TQM78678.1"/>
    <property type="molecule type" value="Genomic_DNA"/>
</dbReference>
<evidence type="ECO:0000256" key="3">
    <source>
        <dbReference type="RuleBase" id="RU361235"/>
    </source>
</evidence>
<evidence type="ECO:0000256" key="4">
    <source>
        <dbReference type="SAM" id="MobiDB-lite"/>
    </source>
</evidence>
<feature type="region of interest" description="Disordered" evidence="4">
    <location>
        <begin position="71"/>
        <end position="90"/>
    </location>
</feature>
<evidence type="ECO:0000313" key="6">
    <source>
        <dbReference type="EMBL" id="TQM78678.1"/>
    </source>
</evidence>
<keyword evidence="2 3" id="KW-0378">Hydrolase</keyword>
<gene>
    <name evidence="6" type="ORF">FHX81_0954</name>
</gene>
<dbReference type="InterPro" id="IPR019826">
    <property type="entry name" value="Carboxylesterase_B_AS"/>
</dbReference>
<evidence type="ECO:0000256" key="1">
    <source>
        <dbReference type="ARBA" id="ARBA00005964"/>
    </source>
</evidence>
<dbReference type="PANTHER" id="PTHR11559">
    <property type="entry name" value="CARBOXYLESTERASE"/>
    <property type="match status" value="1"/>
</dbReference>
<feature type="chain" id="PRO_5022256623" description="Carboxylic ester hydrolase" evidence="3">
    <location>
        <begin position="24"/>
        <end position="515"/>
    </location>
</feature>
<dbReference type="InterPro" id="IPR029058">
    <property type="entry name" value="AB_hydrolase_fold"/>
</dbReference>
<accession>A0A543J7A8</accession>
<protein>
    <recommendedName>
        <fullName evidence="3">Carboxylic ester hydrolase</fullName>
        <ecNumber evidence="3">3.1.1.-</ecNumber>
    </recommendedName>
</protein>
<proteinExistence type="inferred from homology"/>
<dbReference type="AlphaFoldDB" id="A0A543J7A8"/>
<dbReference type="OrthoDB" id="4308422at2"/>
<keyword evidence="7" id="KW-1185">Reference proteome</keyword>
<evidence type="ECO:0000256" key="2">
    <source>
        <dbReference type="ARBA" id="ARBA00022801"/>
    </source>
</evidence>
<dbReference type="InterPro" id="IPR002018">
    <property type="entry name" value="CarbesteraseB"/>
</dbReference>
<reference evidence="6 7" key="1">
    <citation type="submission" date="2019-06" db="EMBL/GenBank/DDBJ databases">
        <title>Sequencing the genomes of 1000 actinobacteria strains.</title>
        <authorList>
            <person name="Klenk H.-P."/>
        </authorList>
    </citation>
    <scope>NUCLEOTIDE SEQUENCE [LARGE SCALE GENOMIC DNA]</scope>
    <source>
        <strain evidence="6 7">DSM 45456</strain>
    </source>
</reference>
<name>A0A543J7A8_9PSEU</name>
<dbReference type="EC" id="3.1.1.-" evidence="3"/>
<dbReference type="PROSITE" id="PS00122">
    <property type="entry name" value="CARBOXYLESTERASE_B_1"/>
    <property type="match status" value="1"/>
</dbReference>
<comment type="similarity">
    <text evidence="1 3">Belongs to the type-B carboxylesterase/lipase family.</text>
</comment>
<dbReference type="InterPro" id="IPR050309">
    <property type="entry name" value="Type-B_Carboxylest/Lipase"/>
</dbReference>